<dbReference type="Pfam" id="PF07077">
    <property type="entry name" value="DUF1345"/>
    <property type="match status" value="1"/>
</dbReference>
<name>A0A841P6L8_9HYPH</name>
<dbReference type="RefSeq" id="WP_184873883.1">
    <property type="nucleotide sequence ID" value="NZ_JACHEF010000003.1"/>
</dbReference>
<keyword evidence="1" id="KW-0472">Membrane</keyword>
<feature type="transmembrane region" description="Helical" evidence="1">
    <location>
        <begin position="40"/>
        <end position="57"/>
    </location>
</feature>
<accession>A0A841P6L8</accession>
<dbReference type="AlphaFoldDB" id="A0A841P6L8"/>
<feature type="transmembrane region" description="Helical" evidence="1">
    <location>
        <begin position="197"/>
        <end position="220"/>
    </location>
</feature>
<comment type="caution">
    <text evidence="2">The sequence shown here is derived from an EMBL/GenBank/DDBJ whole genome shotgun (WGS) entry which is preliminary data.</text>
</comment>
<organism evidence="2 3">
    <name type="scientific">Mesorhizobium sangaii</name>
    <dbReference type="NCBI Taxonomy" id="505389"/>
    <lineage>
        <taxon>Bacteria</taxon>
        <taxon>Pseudomonadati</taxon>
        <taxon>Pseudomonadota</taxon>
        <taxon>Alphaproteobacteria</taxon>
        <taxon>Hyphomicrobiales</taxon>
        <taxon>Phyllobacteriaceae</taxon>
        <taxon>Mesorhizobium</taxon>
    </lineage>
</organism>
<feature type="transmembrane region" description="Helical" evidence="1">
    <location>
        <begin position="17"/>
        <end position="34"/>
    </location>
</feature>
<evidence type="ECO:0000313" key="2">
    <source>
        <dbReference type="EMBL" id="MBB6410954.1"/>
    </source>
</evidence>
<evidence type="ECO:0000313" key="3">
    <source>
        <dbReference type="Proteomes" id="UP000556329"/>
    </source>
</evidence>
<proteinExistence type="predicted"/>
<keyword evidence="3" id="KW-1185">Reference proteome</keyword>
<feature type="transmembrane region" description="Helical" evidence="1">
    <location>
        <begin position="78"/>
        <end position="100"/>
    </location>
</feature>
<dbReference type="Proteomes" id="UP000556329">
    <property type="component" value="Unassembled WGS sequence"/>
</dbReference>
<keyword evidence="1" id="KW-1133">Transmembrane helix</keyword>
<reference evidence="2 3" key="1">
    <citation type="submission" date="2020-08" db="EMBL/GenBank/DDBJ databases">
        <title>Genomic Encyclopedia of Type Strains, Phase IV (KMG-IV): sequencing the most valuable type-strain genomes for metagenomic binning, comparative biology and taxonomic classification.</title>
        <authorList>
            <person name="Goeker M."/>
        </authorList>
    </citation>
    <scope>NUCLEOTIDE SEQUENCE [LARGE SCALE GENOMIC DNA]</scope>
    <source>
        <strain evidence="2 3">DSM 100039</strain>
    </source>
</reference>
<dbReference type="EMBL" id="JACHEF010000003">
    <property type="protein sequence ID" value="MBB6410954.1"/>
    <property type="molecule type" value="Genomic_DNA"/>
</dbReference>
<keyword evidence="1" id="KW-0812">Transmembrane</keyword>
<dbReference type="InterPro" id="IPR009781">
    <property type="entry name" value="DUF1345"/>
</dbReference>
<evidence type="ECO:0000256" key="1">
    <source>
        <dbReference type="SAM" id="Phobius"/>
    </source>
</evidence>
<gene>
    <name evidence="2" type="ORF">HNQ71_003628</name>
</gene>
<feature type="transmembrane region" description="Helical" evidence="1">
    <location>
        <begin position="112"/>
        <end position="131"/>
    </location>
</feature>
<protein>
    <submittedName>
        <fullName evidence="2">Putative membrane protein</fullName>
    </submittedName>
</protein>
<sequence>MVTDTSINSPMHRHKQFVVAAGIGAVALVVALLLRAPLPYSIGTNAFFAVYVILVVAQMPRLTGRYLSKNARATDQPVLVIFAVTLVVVVVAIVSLFLLINQKDRGHPVELGFALLSIPLGWFTMHAMAALHYAHVYWMDGDAVDAETKKTIPVGGLLFPGDKRPEGWDFLYFSAVIGMTAQTADTNISTTHMRCVVLVHSILSFFFNTVIVAAAVNLAVSLGSP</sequence>